<dbReference type="RefSeq" id="WP_118102993.1">
    <property type="nucleotide sequence ID" value="NZ_CABJEU010000001.1"/>
</dbReference>
<protein>
    <submittedName>
        <fullName evidence="3">Uncharacterized protein</fullName>
    </submittedName>
</protein>
<keyword evidence="4" id="KW-1185">Reference proteome</keyword>
<evidence type="ECO:0000313" key="3">
    <source>
        <dbReference type="EMBL" id="RHF38674.1"/>
    </source>
</evidence>
<name>A0A414NFU4_9ACTN</name>
<dbReference type="InParanoid" id="A0A414NFU4"/>
<dbReference type="EMBL" id="QSLJ01000001">
    <property type="protein sequence ID" value="RHF38674.1"/>
    <property type="molecule type" value="Genomic_DNA"/>
</dbReference>
<keyword evidence="2" id="KW-0812">Transmembrane</keyword>
<gene>
    <name evidence="3" type="ORF">DW682_02980</name>
</gene>
<keyword evidence="2" id="KW-1133">Transmembrane helix</keyword>
<evidence type="ECO:0000256" key="1">
    <source>
        <dbReference type="SAM" id="MobiDB-lite"/>
    </source>
</evidence>
<accession>A0A414NFU4</accession>
<proteinExistence type="predicted"/>
<organism evidence="3 4">
    <name type="scientific">Collinsella intestinalis</name>
    <dbReference type="NCBI Taxonomy" id="147207"/>
    <lineage>
        <taxon>Bacteria</taxon>
        <taxon>Bacillati</taxon>
        <taxon>Actinomycetota</taxon>
        <taxon>Coriobacteriia</taxon>
        <taxon>Coriobacteriales</taxon>
        <taxon>Coriobacteriaceae</taxon>
        <taxon>Collinsella</taxon>
    </lineage>
</organism>
<evidence type="ECO:0000313" key="4">
    <source>
        <dbReference type="Proteomes" id="UP000283983"/>
    </source>
</evidence>
<feature type="transmembrane region" description="Helical" evidence="2">
    <location>
        <begin position="115"/>
        <end position="133"/>
    </location>
</feature>
<dbReference type="AlphaFoldDB" id="A0A414NFU4"/>
<feature type="region of interest" description="Disordered" evidence="1">
    <location>
        <begin position="60"/>
        <end position="107"/>
    </location>
</feature>
<keyword evidence="2" id="KW-0472">Membrane</keyword>
<comment type="caution">
    <text evidence="3">The sequence shown here is derived from an EMBL/GenBank/DDBJ whole genome shotgun (WGS) entry which is preliminary data.</text>
</comment>
<reference evidence="3 4" key="1">
    <citation type="submission" date="2018-08" db="EMBL/GenBank/DDBJ databases">
        <title>A genome reference for cultivated species of the human gut microbiota.</title>
        <authorList>
            <person name="Zou Y."/>
            <person name="Xue W."/>
            <person name="Luo G."/>
        </authorList>
    </citation>
    <scope>NUCLEOTIDE SEQUENCE [LARGE SCALE GENOMIC DNA]</scope>
    <source>
        <strain evidence="3 4">AM25-33</strain>
    </source>
</reference>
<evidence type="ECO:0000256" key="2">
    <source>
        <dbReference type="SAM" id="Phobius"/>
    </source>
</evidence>
<sequence length="134" mass="14824">MADQTATPLTDEEREELEALRAEKARRAEEERARVERVELEALRAEQERVDAEILAERAAEERAARKAPAAKDALSRPEPQPTPSPKEKTFGERMVTSSTVDDDGIPTMPVAQKIIIAVALVAVVAFIIYTATR</sequence>
<dbReference type="Proteomes" id="UP000283983">
    <property type="component" value="Unassembled WGS sequence"/>
</dbReference>